<evidence type="ECO:0000313" key="2">
    <source>
        <dbReference type="EMBL" id="ABA98368.1"/>
    </source>
</evidence>
<dbReference type="AlphaFoldDB" id="Q2QRM0"/>
<proteinExistence type="predicted"/>
<dbReference type="EMBL" id="DP000011">
    <property type="protein sequence ID" value="ABA98368.1"/>
    <property type="molecule type" value="Genomic_DNA"/>
</dbReference>
<protein>
    <submittedName>
        <fullName evidence="2">Uncharacterized protein</fullName>
    </submittedName>
</protein>
<feature type="compositionally biased region" description="Basic and acidic residues" evidence="1">
    <location>
        <begin position="61"/>
        <end position="82"/>
    </location>
</feature>
<evidence type="ECO:0000256" key="1">
    <source>
        <dbReference type="SAM" id="MobiDB-lite"/>
    </source>
</evidence>
<reference evidence="2" key="2">
    <citation type="submission" date="2005-04" db="EMBL/GenBank/DDBJ databases">
        <authorList>
            <person name="Buell C.R."/>
            <person name="Wing R.A."/>
            <person name="McCombie W.A."/>
            <person name="Ouyang S."/>
        </authorList>
    </citation>
    <scope>NUCLEOTIDE SEQUENCE</scope>
</reference>
<feature type="compositionally biased region" description="Basic and acidic residues" evidence="1">
    <location>
        <begin position="17"/>
        <end position="26"/>
    </location>
</feature>
<gene>
    <name evidence="2" type="ordered locus">LOC_Os12g27110</name>
</gene>
<organism evidence="2">
    <name type="scientific">Oryza sativa subsp. japonica</name>
    <name type="common">Rice</name>
    <dbReference type="NCBI Taxonomy" id="39947"/>
    <lineage>
        <taxon>Eukaryota</taxon>
        <taxon>Viridiplantae</taxon>
        <taxon>Streptophyta</taxon>
        <taxon>Embryophyta</taxon>
        <taxon>Tracheophyta</taxon>
        <taxon>Spermatophyta</taxon>
        <taxon>Magnoliopsida</taxon>
        <taxon>Liliopsida</taxon>
        <taxon>Poales</taxon>
        <taxon>Poaceae</taxon>
        <taxon>BOP clade</taxon>
        <taxon>Oryzoideae</taxon>
        <taxon>Oryzeae</taxon>
        <taxon>Oryzinae</taxon>
        <taxon>Oryza</taxon>
        <taxon>Oryza sativa</taxon>
    </lineage>
</organism>
<accession>Q2QRM0</accession>
<reference evidence="2" key="1">
    <citation type="journal article" date="2005" name="BMC Biol.">
        <title>The sequence of rice chromosomes 11 and 12, rich in disease resistance genes and recent gene duplications.</title>
        <authorList>
            <consortium name="The rice chromosomes 11 and 12 sequencing consortia"/>
        </authorList>
    </citation>
    <scope>NUCLEOTIDE SEQUENCE [LARGE SCALE GENOMIC DNA]</scope>
</reference>
<feature type="region of interest" description="Disordered" evidence="1">
    <location>
        <begin position="1"/>
        <end position="82"/>
    </location>
</feature>
<feature type="compositionally biased region" description="Low complexity" evidence="1">
    <location>
        <begin position="1"/>
        <end position="16"/>
    </location>
</feature>
<name>Q2QRM0_ORYSJ</name>
<reference evidence="2" key="3">
    <citation type="submission" date="2006-01" db="EMBL/GenBank/DDBJ databases">
        <authorList>
            <person name="Buell R."/>
        </authorList>
    </citation>
    <scope>NUCLEOTIDE SEQUENCE</scope>
</reference>
<sequence length="152" mass="16280">MSASLFSLSPISLSPLHGKEKGERQRAVGGATCGRRAEQRGGRSKWSGGGRWAERQQAARKKVEARGRRAEGRASGESHELRVDVSNASSASVLSHAIHRGAGFLTLMLEEQFVEVALPPKHPPFVESLKGMTLVADLDREEGSGGRVLVGL</sequence>